<evidence type="ECO:0000313" key="5">
    <source>
        <dbReference type="RefSeq" id="XP_014645339.1"/>
    </source>
</evidence>
<evidence type="ECO:0000256" key="2">
    <source>
        <dbReference type="ARBA" id="ARBA00022806"/>
    </source>
</evidence>
<dbReference type="InterPro" id="IPR055124">
    <property type="entry name" value="PIN-like_DDX60"/>
</dbReference>
<keyword evidence="2 5" id="KW-0547">Nucleotide-binding</keyword>
<evidence type="ECO:0000313" key="4">
    <source>
        <dbReference type="Proteomes" id="UP000694910"/>
    </source>
</evidence>
<evidence type="ECO:0000256" key="1">
    <source>
        <dbReference type="ARBA" id="ARBA00022801"/>
    </source>
</evidence>
<reference evidence="5" key="1">
    <citation type="submission" date="2025-08" db="UniProtKB">
        <authorList>
            <consortium name="RefSeq"/>
        </authorList>
    </citation>
    <scope>IDENTIFICATION</scope>
</reference>
<proteinExistence type="predicted"/>
<dbReference type="PANTHER" id="PTHR44533">
    <property type="entry name" value="DEAD/H RNA HELICASE, PUTATIVE-RELATED"/>
    <property type="match status" value="1"/>
</dbReference>
<keyword evidence="2 5" id="KW-0347">Helicase</keyword>
<feature type="domain" description="ATP-dependent RNA helicase DDX60 PIN-like" evidence="3">
    <location>
        <begin position="2"/>
        <end position="77"/>
    </location>
</feature>
<protein>
    <submittedName>
        <fullName evidence="5">Probable ATP-dependent RNA helicase DDX60</fullName>
    </submittedName>
</protein>
<dbReference type="PANTHER" id="PTHR44533:SF5">
    <property type="entry name" value="DEXD_H-BOX HELICASE 60"/>
    <property type="match status" value="1"/>
</dbReference>
<sequence>MGITPCQTDFLNIFIIHSLKNKIHIVLPQGIESDVLRIYGYCASSCHSRRQFFEMHEKQLRHALHAYIIDYCQKSQETGIFLYGHLKLNLGDMQKEIHQTLSLLQNLWPEGADIRSVVCSVSCSVALILYKKMLHEAQDCENQNTCTENHNTQDLKKPPTLNEAADLCRMLCLSAIFLQHLPLFQRAKSRIITHIWDRTLAPFLLMLKRCEFFILKQLKSGNNWNVNFAGLPDLTDNTLWKNIAYYYEIEYSRAIEKYSNTSN</sequence>
<dbReference type="GeneID" id="106800112"/>
<organism evidence="4 5">
    <name type="scientific">Ceratotherium simum simum</name>
    <name type="common">Southern white rhinoceros</name>
    <dbReference type="NCBI Taxonomy" id="73337"/>
    <lineage>
        <taxon>Eukaryota</taxon>
        <taxon>Metazoa</taxon>
        <taxon>Chordata</taxon>
        <taxon>Craniata</taxon>
        <taxon>Vertebrata</taxon>
        <taxon>Euteleostomi</taxon>
        <taxon>Mammalia</taxon>
        <taxon>Eutheria</taxon>
        <taxon>Laurasiatheria</taxon>
        <taxon>Perissodactyla</taxon>
        <taxon>Rhinocerotidae</taxon>
        <taxon>Ceratotherium</taxon>
    </lineage>
</organism>
<accession>A0ABM1D0K8</accession>
<name>A0ABM1D0K8_CERSS</name>
<evidence type="ECO:0000259" key="3">
    <source>
        <dbReference type="Pfam" id="PF23002"/>
    </source>
</evidence>
<dbReference type="Proteomes" id="UP000694910">
    <property type="component" value="Unplaced"/>
</dbReference>
<dbReference type="GO" id="GO:0004386">
    <property type="term" value="F:helicase activity"/>
    <property type="evidence" value="ECO:0007669"/>
    <property type="project" value="UniProtKB-KW"/>
</dbReference>
<gene>
    <name evidence="5" type="primary">LOC106800112</name>
</gene>
<dbReference type="RefSeq" id="XP_014645339.1">
    <property type="nucleotide sequence ID" value="XM_014789853.1"/>
</dbReference>
<dbReference type="Pfam" id="PF23002">
    <property type="entry name" value="PIN-like_DDX60"/>
    <property type="match status" value="1"/>
</dbReference>
<keyword evidence="4" id="KW-1185">Reference proteome</keyword>
<keyword evidence="1" id="KW-0378">Hydrolase</keyword>
<keyword evidence="2 5" id="KW-0067">ATP-binding</keyword>
<dbReference type="InterPro" id="IPR052431">
    <property type="entry name" value="SKI2_subfamily_helicases"/>
</dbReference>